<organism evidence="1 2">
    <name type="scientific">Aeromonas veronii</name>
    <dbReference type="NCBI Taxonomy" id="654"/>
    <lineage>
        <taxon>Bacteria</taxon>
        <taxon>Pseudomonadati</taxon>
        <taxon>Pseudomonadota</taxon>
        <taxon>Gammaproteobacteria</taxon>
        <taxon>Aeromonadales</taxon>
        <taxon>Aeromonadaceae</taxon>
        <taxon>Aeromonas</taxon>
    </lineage>
</organism>
<gene>
    <name evidence="1" type="ORF">AERO8C_120505</name>
</gene>
<evidence type="ECO:0000313" key="2">
    <source>
        <dbReference type="Proteomes" id="UP000439123"/>
    </source>
</evidence>
<accession>A0A653KSN9</accession>
<evidence type="ECO:0000313" key="1">
    <source>
        <dbReference type="EMBL" id="VXA82091.1"/>
    </source>
</evidence>
<sequence>MLAINRQPAAGISLRGDTLYCLHGITGNRVDSLINATQFAGSLSPL</sequence>
<dbReference type="EMBL" id="CABWLC010000004">
    <property type="protein sequence ID" value="VXA82091.1"/>
    <property type="molecule type" value="Genomic_DNA"/>
</dbReference>
<dbReference type="Proteomes" id="UP000439123">
    <property type="component" value="Unassembled WGS sequence"/>
</dbReference>
<dbReference type="AlphaFoldDB" id="A0A653KSN9"/>
<name>A0A653KSN9_AERVE</name>
<protein>
    <submittedName>
        <fullName evidence="1">Uncharacterized protein</fullName>
    </submittedName>
</protein>
<proteinExistence type="predicted"/>
<reference evidence="1 2" key="1">
    <citation type="submission" date="2019-10" db="EMBL/GenBank/DDBJ databases">
        <authorList>
            <person name="Karimi E."/>
        </authorList>
    </citation>
    <scope>NUCLEOTIDE SEQUENCE [LARGE SCALE GENOMIC DNA]</scope>
    <source>
        <strain evidence="1">Aeromonas sp. 8C</strain>
    </source>
</reference>